<gene>
    <name evidence="3" type="ORF">EVG20_g7016</name>
</gene>
<feature type="transmembrane region" description="Helical" evidence="2">
    <location>
        <begin position="211"/>
        <end position="234"/>
    </location>
</feature>
<keyword evidence="4" id="KW-1185">Reference proteome</keyword>
<accession>A0A4Y9YKS0</accession>
<protein>
    <submittedName>
        <fullName evidence="3">Uncharacterized protein</fullName>
    </submittedName>
</protein>
<feature type="region of interest" description="Disordered" evidence="1">
    <location>
        <begin position="57"/>
        <end position="126"/>
    </location>
</feature>
<dbReference type="OrthoDB" id="2756128at2759"/>
<feature type="compositionally biased region" description="Polar residues" evidence="1">
    <location>
        <begin position="348"/>
        <end position="358"/>
    </location>
</feature>
<feature type="compositionally biased region" description="Pro residues" evidence="1">
    <location>
        <begin position="568"/>
        <end position="586"/>
    </location>
</feature>
<evidence type="ECO:0000313" key="4">
    <source>
        <dbReference type="Proteomes" id="UP000298327"/>
    </source>
</evidence>
<feature type="compositionally biased region" description="Low complexity" evidence="1">
    <location>
        <begin position="519"/>
        <end position="529"/>
    </location>
</feature>
<organism evidence="3 4">
    <name type="scientific">Dentipellis fragilis</name>
    <dbReference type="NCBI Taxonomy" id="205917"/>
    <lineage>
        <taxon>Eukaryota</taxon>
        <taxon>Fungi</taxon>
        <taxon>Dikarya</taxon>
        <taxon>Basidiomycota</taxon>
        <taxon>Agaricomycotina</taxon>
        <taxon>Agaricomycetes</taxon>
        <taxon>Russulales</taxon>
        <taxon>Hericiaceae</taxon>
        <taxon>Dentipellis</taxon>
    </lineage>
</organism>
<keyword evidence="2" id="KW-0472">Membrane</keyword>
<evidence type="ECO:0000256" key="2">
    <source>
        <dbReference type="SAM" id="Phobius"/>
    </source>
</evidence>
<feature type="compositionally biased region" description="Polar residues" evidence="1">
    <location>
        <begin position="483"/>
        <end position="492"/>
    </location>
</feature>
<evidence type="ECO:0000313" key="3">
    <source>
        <dbReference type="EMBL" id="TFY61539.1"/>
    </source>
</evidence>
<feature type="compositionally biased region" description="Pro residues" evidence="1">
    <location>
        <begin position="506"/>
        <end position="518"/>
    </location>
</feature>
<feature type="compositionally biased region" description="Low complexity" evidence="1">
    <location>
        <begin position="176"/>
        <end position="189"/>
    </location>
</feature>
<keyword evidence="2" id="KW-0812">Transmembrane</keyword>
<name>A0A4Y9YKS0_9AGAM</name>
<feature type="region of interest" description="Disordered" evidence="1">
    <location>
        <begin position="156"/>
        <end position="201"/>
    </location>
</feature>
<feature type="compositionally biased region" description="Pro residues" evidence="1">
    <location>
        <begin position="634"/>
        <end position="646"/>
    </location>
</feature>
<feature type="compositionally biased region" description="Low complexity" evidence="1">
    <location>
        <begin position="330"/>
        <end position="340"/>
    </location>
</feature>
<feature type="compositionally biased region" description="Polar residues" evidence="1">
    <location>
        <begin position="106"/>
        <end position="118"/>
    </location>
</feature>
<feature type="region of interest" description="Disordered" evidence="1">
    <location>
        <begin position="245"/>
        <end position="459"/>
    </location>
</feature>
<evidence type="ECO:0000256" key="1">
    <source>
        <dbReference type="SAM" id="MobiDB-lite"/>
    </source>
</evidence>
<dbReference type="AlphaFoldDB" id="A0A4Y9YKS0"/>
<proteinExistence type="predicted"/>
<reference evidence="3 4" key="1">
    <citation type="submission" date="2019-02" db="EMBL/GenBank/DDBJ databases">
        <title>Genome sequencing of the rare red list fungi Dentipellis fragilis.</title>
        <authorList>
            <person name="Buettner E."/>
            <person name="Kellner H."/>
        </authorList>
    </citation>
    <scope>NUCLEOTIDE SEQUENCE [LARGE SCALE GENOMIC DNA]</scope>
    <source>
        <strain evidence="3 4">DSM 105465</strain>
    </source>
</reference>
<feature type="compositionally biased region" description="Acidic residues" evidence="1">
    <location>
        <begin position="558"/>
        <end position="567"/>
    </location>
</feature>
<comment type="caution">
    <text evidence="3">The sequence shown here is derived from an EMBL/GenBank/DDBJ whole genome shotgun (WGS) entry which is preliminary data.</text>
</comment>
<feature type="region of interest" description="Disordered" evidence="1">
    <location>
        <begin position="471"/>
        <end position="646"/>
    </location>
</feature>
<feature type="compositionally biased region" description="Polar residues" evidence="1">
    <location>
        <begin position="303"/>
        <end position="322"/>
    </location>
</feature>
<sequence length="693" mass="74551">MHGLNNHFIVTIHVHTIGLSRRMGHIDLRSLVYWVTLIGNRKLRIFIIRNSLFRSNEPSFDRPPPIPSGGGPSARQLAPRSDGAPDPAPAPDDDNDAPAPPSADSFTYTTLPHTTPASSGRLENRSSVADKYMQGNDGLWHKMDEWSLYGSTVCSGPCPTPSGPSPSDVDDEAAASDTNSPIPSSSTTPFNLDSLPSGWKPSDSSERDLTAVILTLSLVLAVLIIGLMASLVFWRRKRKRRRLDLEKKARRSGAAGEETDDEDNDSLRQAKATQRKWAKATSRWRANIRQSARRRRTIRMSSYAATSQEAVGPSESESTFVDQQDHSRSRPTSRASTRQSVAVAATSDALSPTGSTSELPPLPPASNVEPPSAVPDVGPSHASTTETSHHPPAYHPSTHDSPQPQLDSLYDASPSYHPSTAPIPSSSKLPIPPPPPSDSPADDNIDGYDRHDITSHIGHVATDDKELLARRAALASAPPADQDTGSFSQAHASASVPPLDDFSDLPPSPSTSRPPSPYPEETQPPYTYSQHHPALPPPPSKGKMAAPGYAEYPYSFEQDLDIIDAEPEPGPSAPPFDEPGSAPPFAPAGVLVPSAPPLDDDYDDLYMPSHIIGPSAPPLWDDEPPPAGVQSASAPPPEPVPEPVPLAVPSCEEHEIEHDVPPRRPPPIVLRAYAFGYRSAIFSWTLSVTAVHY</sequence>
<dbReference type="Proteomes" id="UP000298327">
    <property type="component" value="Unassembled WGS sequence"/>
</dbReference>
<feature type="compositionally biased region" description="Low complexity" evidence="1">
    <location>
        <begin position="471"/>
        <end position="480"/>
    </location>
</feature>
<dbReference type="EMBL" id="SEOQ01000505">
    <property type="protein sequence ID" value="TFY61539.1"/>
    <property type="molecule type" value="Genomic_DNA"/>
</dbReference>
<keyword evidence="2" id="KW-1133">Transmembrane helix</keyword>